<comment type="similarity">
    <text evidence="3 10">Belongs to the phytosulfokine family.</text>
</comment>
<keyword evidence="4 10" id="KW-0217">Developmental protein</keyword>
<comment type="function">
    <text evidence="1 10">Promotes plant cell differentiation, organogenesis and somatic embryogenesis as well as cell proliferation.</text>
</comment>
<evidence type="ECO:0000256" key="1">
    <source>
        <dbReference type="ARBA" id="ARBA00003158"/>
    </source>
</evidence>
<feature type="signal peptide" evidence="10">
    <location>
        <begin position="1"/>
        <end position="22"/>
    </location>
</feature>
<organism evidence="11 12">
    <name type="scientific">Platanthera guangdongensis</name>
    <dbReference type="NCBI Taxonomy" id="2320717"/>
    <lineage>
        <taxon>Eukaryota</taxon>
        <taxon>Viridiplantae</taxon>
        <taxon>Streptophyta</taxon>
        <taxon>Embryophyta</taxon>
        <taxon>Tracheophyta</taxon>
        <taxon>Spermatophyta</taxon>
        <taxon>Magnoliopsida</taxon>
        <taxon>Liliopsida</taxon>
        <taxon>Asparagales</taxon>
        <taxon>Orchidaceae</taxon>
        <taxon>Orchidoideae</taxon>
        <taxon>Orchideae</taxon>
        <taxon>Orchidinae</taxon>
        <taxon>Platanthera</taxon>
    </lineage>
</organism>
<accession>A0ABR2MYC4</accession>
<dbReference type="PANTHER" id="PTHR33285:SF55">
    <property type="entry name" value="PHYTOSULFOKINES 3"/>
    <property type="match status" value="1"/>
</dbReference>
<evidence type="ECO:0000256" key="7">
    <source>
        <dbReference type="ARBA" id="ARBA00022729"/>
    </source>
</evidence>
<evidence type="ECO:0000313" key="12">
    <source>
        <dbReference type="Proteomes" id="UP001412067"/>
    </source>
</evidence>
<keyword evidence="7 10" id="KW-0732">Signal</keyword>
<comment type="caution">
    <text evidence="11">The sequence shown here is derived from an EMBL/GenBank/DDBJ whole genome shotgun (WGS) entry which is preliminary data.</text>
</comment>
<reference evidence="11 12" key="1">
    <citation type="journal article" date="2022" name="Nat. Plants">
        <title>Genomes of leafy and leafless Platanthera orchids illuminate the evolution of mycoheterotrophy.</title>
        <authorList>
            <person name="Li M.H."/>
            <person name="Liu K.W."/>
            <person name="Li Z."/>
            <person name="Lu H.C."/>
            <person name="Ye Q.L."/>
            <person name="Zhang D."/>
            <person name="Wang J.Y."/>
            <person name="Li Y.F."/>
            <person name="Zhong Z.M."/>
            <person name="Liu X."/>
            <person name="Yu X."/>
            <person name="Liu D.K."/>
            <person name="Tu X.D."/>
            <person name="Liu B."/>
            <person name="Hao Y."/>
            <person name="Liao X.Y."/>
            <person name="Jiang Y.T."/>
            <person name="Sun W.H."/>
            <person name="Chen J."/>
            <person name="Chen Y.Q."/>
            <person name="Ai Y."/>
            <person name="Zhai J.W."/>
            <person name="Wu S.S."/>
            <person name="Zhou Z."/>
            <person name="Hsiao Y.Y."/>
            <person name="Wu W.L."/>
            <person name="Chen Y.Y."/>
            <person name="Lin Y.F."/>
            <person name="Hsu J.L."/>
            <person name="Li C.Y."/>
            <person name="Wang Z.W."/>
            <person name="Zhao X."/>
            <person name="Zhong W.Y."/>
            <person name="Ma X.K."/>
            <person name="Ma L."/>
            <person name="Huang J."/>
            <person name="Chen G.Z."/>
            <person name="Huang M.Z."/>
            <person name="Huang L."/>
            <person name="Peng D.H."/>
            <person name="Luo Y.B."/>
            <person name="Zou S.Q."/>
            <person name="Chen S.P."/>
            <person name="Lan S."/>
            <person name="Tsai W.C."/>
            <person name="Van de Peer Y."/>
            <person name="Liu Z.J."/>
        </authorList>
    </citation>
    <scope>NUCLEOTIDE SEQUENCE [LARGE SCALE GENOMIC DNA]</scope>
    <source>
        <strain evidence="11">Lor288</strain>
    </source>
</reference>
<comment type="PTM">
    <text evidence="10">Sulfation is important for activity and for the binding to a putative membrane receptor.</text>
</comment>
<keyword evidence="6 10" id="KW-0765">Sulfation</keyword>
<dbReference type="Proteomes" id="UP001412067">
    <property type="component" value="Unassembled WGS sequence"/>
</dbReference>
<keyword evidence="9 10" id="KW-0339">Growth factor</keyword>
<keyword evidence="8 10" id="KW-0221">Differentiation</keyword>
<evidence type="ECO:0000256" key="4">
    <source>
        <dbReference type="ARBA" id="ARBA00022473"/>
    </source>
</evidence>
<proteinExistence type="inferred from homology"/>
<evidence type="ECO:0000256" key="5">
    <source>
        <dbReference type="ARBA" id="ARBA00022525"/>
    </source>
</evidence>
<comment type="subcellular location">
    <subcellularLocation>
        <location evidence="2 10">Secreted</location>
    </subcellularLocation>
</comment>
<evidence type="ECO:0000256" key="9">
    <source>
        <dbReference type="ARBA" id="ARBA00023030"/>
    </source>
</evidence>
<dbReference type="EMBL" id="JBBWWR010000003">
    <property type="protein sequence ID" value="KAK8969210.1"/>
    <property type="molecule type" value="Genomic_DNA"/>
</dbReference>
<evidence type="ECO:0000313" key="11">
    <source>
        <dbReference type="EMBL" id="KAK8969210.1"/>
    </source>
</evidence>
<feature type="chain" id="PRO_5044978944" description="Phytosulfokine" evidence="10">
    <location>
        <begin position="23"/>
        <end position="74"/>
    </location>
</feature>
<evidence type="ECO:0000256" key="10">
    <source>
        <dbReference type="RuleBase" id="RU368031"/>
    </source>
</evidence>
<evidence type="ECO:0000256" key="3">
    <source>
        <dbReference type="ARBA" id="ARBA00010781"/>
    </source>
</evidence>
<dbReference type="PANTHER" id="PTHR33285">
    <property type="entry name" value="PHYTOSULFOKINES 3"/>
    <property type="match status" value="1"/>
</dbReference>
<evidence type="ECO:0000256" key="2">
    <source>
        <dbReference type="ARBA" id="ARBA00004613"/>
    </source>
</evidence>
<sequence>MAKGVALFIFIALVFSVNTAHAARIHRLEKPSSVEGFDGVKVDLSCDGVGEDECLMRRTLAAHIDYIYTQQTHD</sequence>
<evidence type="ECO:0000256" key="8">
    <source>
        <dbReference type="ARBA" id="ARBA00022782"/>
    </source>
</evidence>
<keyword evidence="12" id="KW-1185">Reference proteome</keyword>
<dbReference type="InterPro" id="IPR009438">
    <property type="entry name" value="Phytosulfokine"/>
</dbReference>
<keyword evidence="5 10" id="KW-0964">Secreted</keyword>
<name>A0ABR2MYC4_9ASPA</name>
<protein>
    <recommendedName>
        <fullName evidence="10">Phytosulfokine</fullName>
    </recommendedName>
    <component>
        <recommendedName>
            <fullName evidence="10">Phytosulfokine-alpha</fullName>
            <shortName evidence="10">PSK-alpha</shortName>
            <shortName evidence="10">Phytosulfokine-a</shortName>
        </recommendedName>
    </component>
    <component>
        <recommendedName>
            <fullName evidence="10">Phytosulfokine-beta</fullName>
            <shortName evidence="10">PSK-beta</shortName>
            <shortName evidence="10">Phytosulfokine-b</shortName>
        </recommendedName>
    </component>
</protein>
<evidence type="ECO:0000256" key="6">
    <source>
        <dbReference type="ARBA" id="ARBA00022641"/>
    </source>
</evidence>
<dbReference type="Pfam" id="PF06404">
    <property type="entry name" value="PSK"/>
    <property type="match status" value="1"/>
</dbReference>
<comment type="PTM">
    <text evidence="10">PSK-alpha is produced by endopeptidase digestion. PSK-beta is produced from PSK-alpha by exopeptidase digestion.</text>
</comment>
<gene>
    <name evidence="11" type="primary">PSK</name>
    <name evidence="11" type="ORF">KSP40_PGU004579</name>
</gene>